<dbReference type="RefSeq" id="WP_379765624.1">
    <property type="nucleotide sequence ID" value="NZ_JBHSMZ010000001.1"/>
</dbReference>
<evidence type="ECO:0000313" key="1">
    <source>
        <dbReference type="EMBL" id="MFC5547056.1"/>
    </source>
</evidence>
<keyword evidence="2" id="KW-1185">Reference proteome</keyword>
<name>A0ABW0RSP0_9BURK</name>
<evidence type="ECO:0000313" key="2">
    <source>
        <dbReference type="Proteomes" id="UP001596086"/>
    </source>
</evidence>
<gene>
    <name evidence="1" type="ORF">ACFPO9_00835</name>
</gene>
<dbReference type="EMBL" id="JBHSMZ010000001">
    <property type="protein sequence ID" value="MFC5547056.1"/>
    <property type="molecule type" value="Genomic_DNA"/>
</dbReference>
<comment type="caution">
    <text evidence="1">The sequence shown here is derived from an EMBL/GenBank/DDBJ whole genome shotgun (WGS) entry which is preliminary data.</text>
</comment>
<sequence>MTGHFRAHTLQHPPPNSCRVWALDGWVNDTLSSAVNNEISDVGNGLLLNGFVGSHDTRGQQFKQCRISPQVAIPCVIHGEFGYPGDLTPTHMCLEYGAWIYDTIPGAPLRRKVATPASRIHPPSAYQYHPNQVGGASWYLSASHLAILERAVWVNNEFMP</sequence>
<accession>A0ABW0RSP0</accession>
<organism evidence="1 2">
    <name type="scientific">Massilia aerilata</name>
    <dbReference type="NCBI Taxonomy" id="453817"/>
    <lineage>
        <taxon>Bacteria</taxon>
        <taxon>Pseudomonadati</taxon>
        <taxon>Pseudomonadota</taxon>
        <taxon>Betaproteobacteria</taxon>
        <taxon>Burkholderiales</taxon>
        <taxon>Oxalobacteraceae</taxon>
        <taxon>Telluria group</taxon>
        <taxon>Massilia</taxon>
    </lineage>
</organism>
<evidence type="ECO:0008006" key="3">
    <source>
        <dbReference type="Google" id="ProtNLM"/>
    </source>
</evidence>
<dbReference type="Proteomes" id="UP001596086">
    <property type="component" value="Unassembled WGS sequence"/>
</dbReference>
<reference evidence="2" key="1">
    <citation type="journal article" date="2019" name="Int. J. Syst. Evol. Microbiol.">
        <title>The Global Catalogue of Microorganisms (GCM) 10K type strain sequencing project: providing services to taxonomists for standard genome sequencing and annotation.</title>
        <authorList>
            <consortium name="The Broad Institute Genomics Platform"/>
            <consortium name="The Broad Institute Genome Sequencing Center for Infectious Disease"/>
            <person name="Wu L."/>
            <person name="Ma J."/>
        </authorList>
    </citation>
    <scope>NUCLEOTIDE SEQUENCE [LARGE SCALE GENOMIC DNA]</scope>
    <source>
        <strain evidence="2">CGMCC 4.5798</strain>
    </source>
</reference>
<proteinExistence type="predicted"/>
<protein>
    <recommendedName>
        <fullName evidence="3">HNH nuclease domain-containing protein</fullName>
    </recommendedName>
</protein>